<dbReference type="RefSeq" id="WP_273991386.1">
    <property type="nucleotide sequence ID" value="NZ_BAABQT010000029.1"/>
</dbReference>
<organism evidence="1 2">
    <name type="scientific">Deinococcus aquaticus</name>
    <dbReference type="NCBI Taxonomy" id="328692"/>
    <lineage>
        <taxon>Bacteria</taxon>
        <taxon>Thermotogati</taxon>
        <taxon>Deinococcota</taxon>
        <taxon>Deinococci</taxon>
        <taxon>Deinococcales</taxon>
        <taxon>Deinococcaceae</taxon>
        <taxon>Deinococcus</taxon>
    </lineage>
</organism>
<reference evidence="1 2" key="1">
    <citation type="submission" date="2022-12" db="EMBL/GenBank/DDBJ databases">
        <title>Genome Sequence of Deinococcus aquaticus Type Strain PB314.</title>
        <authorList>
            <person name="Albert C."/>
            <person name="Hill J."/>
            <person name="Boren L."/>
            <person name="Scholz-Ng S."/>
            <person name="Fatema N."/>
            <person name="Grosso R."/>
            <person name="Soboslay E."/>
            <person name="Tuohy J."/>
        </authorList>
    </citation>
    <scope>NUCLEOTIDE SEQUENCE [LARGE SCALE GENOMIC DNA]</scope>
    <source>
        <strain evidence="1 2">PB-314</strain>
        <plasmid evidence="1 2">pDATS02</plasmid>
    </source>
</reference>
<accession>A0ABY7V886</accession>
<dbReference type="NCBIfam" id="NF033832">
    <property type="entry name" value="sce7726_fam"/>
    <property type="match status" value="1"/>
</dbReference>
<dbReference type="Proteomes" id="UP001217044">
    <property type="component" value="Plasmid pDATS02"/>
</dbReference>
<evidence type="ECO:0000313" key="1">
    <source>
        <dbReference type="EMBL" id="WDA60638.1"/>
    </source>
</evidence>
<proteinExistence type="predicted"/>
<sequence length="279" mass="31359">MSESGDVTWLCGLPNSVRRGRFQAPDRDAAALAYARLHRYDPISVEHVGDGWYDITGEGVEPGKPYLYRRVFRVNRAPDQSRRGVDENTARTALCALHGPGWAVREPYIVAEGRYGKSGRADLCVLPDGESSVGYEIKTDRDVLDRLPRQIPMYDHCFARRVLATTPRHLDASCQRLPAEWGIVLLDPDTHGVLDQVRPATPRDLDPASGTLLLSELWAAELHHLIRERNLPIRKRAPIGACLDLLQENFDEPALRDMALHTLNQRQGARVHAWRIGDP</sequence>
<name>A0ABY7V886_9DEIO</name>
<dbReference type="InterPro" id="IPR047729">
    <property type="entry name" value="Sce7726-like"/>
</dbReference>
<dbReference type="EMBL" id="CP115167">
    <property type="protein sequence ID" value="WDA60638.1"/>
    <property type="molecule type" value="Genomic_DNA"/>
</dbReference>
<keyword evidence="1" id="KW-0614">Plasmid</keyword>
<evidence type="ECO:0000313" key="2">
    <source>
        <dbReference type="Proteomes" id="UP001217044"/>
    </source>
</evidence>
<protein>
    <submittedName>
        <fullName evidence="1">Sce7726 family protein</fullName>
    </submittedName>
</protein>
<keyword evidence="2" id="KW-1185">Reference proteome</keyword>
<geneLocation type="plasmid" evidence="1 2">
    <name>pDATS02</name>
</geneLocation>
<gene>
    <name evidence="1" type="ORF">M8445_16865</name>
</gene>